<feature type="coiled-coil region" evidence="1">
    <location>
        <begin position="545"/>
        <end position="579"/>
    </location>
</feature>
<dbReference type="CDD" id="cd14686">
    <property type="entry name" value="bZIP"/>
    <property type="match status" value="1"/>
</dbReference>
<dbReference type="EMBL" id="JABBGC010000001">
    <property type="protein sequence ID" value="NML38414.1"/>
    <property type="molecule type" value="Genomic_DNA"/>
</dbReference>
<accession>A0A848GJ46</accession>
<dbReference type="PROSITE" id="PS51688">
    <property type="entry name" value="ICA"/>
    <property type="match status" value="1"/>
</dbReference>
<name>A0A848GJ46_9BACT</name>
<evidence type="ECO:0000256" key="1">
    <source>
        <dbReference type="SAM" id="Coils"/>
    </source>
</evidence>
<reference evidence="4 5" key="1">
    <citation type="submission" date="2020-04" db="EMBL/GenBank/DDBJ databases">
        <title>Chitinophaga sp. G-6-1-13 sp. nov., isolated from soil.</title>
        <authorList>
            <person name="Dahal R.H."/>
            <person name="Chaudhary D.K."/>
        </authorList>
    </citation>
    <scope>NUCLEOTIDE SEQUENCE [LARGE SCALE GENOMIC DNA]</scope>
    <source>
        <strain evidence="4 5">G-6-1-13</strain>
    </source>
</reference>
<evidence type="ECO:0000256" key="2">
    <source>
        <dbReference type="SAM" id="SignalP"/>
    </source>
</evidence>
<comment type="caution">
    <text evidence="4">The sequence shown here is derived from an EMBL/GenBank/DDBJ whole genome shotgun (WGS) entry which is preliminary data.</text>
</comment>
<organism evidence="4 5">
    <name type="scientific">Chitinophaga fulva</name>
    <dbReference type="NCBI Taxonomy" id="2728842"/>
    <lineage>
        <taxon>Bacteria</taxon>
        <taxon>Pseudomonadati</taxon>
        <taxon>Bacteroidota</taxon>
        <taxon>Chitinophagia</taxon>
        <taxon>Chitinophagales</taxon>
        <taxon>Chitinophagaceae</taxon>
        <taxon>Chitinophaga</taxon>
    </lineage>
</organism>
<protein>
    <submittedName>
        <fullName evidence="4">Tail fiber domain-containing protein</fullName>
    </submittedName>
</protein>
<dbReference type="AlphaFoldDB" id="A0A848GJ46"/>
<keyword evidence="1" id="KW-0175">Coiled coil</keyword>
<dbReference type="Proteomes" id="UP000583266">
    <property type="component" value="Unassembled WGS sequence"/>
</dbReference>
<evidence type="ECO:0000313" key="4">
    <source>
        <dbReference type="EMBL" id="NML38414.1"/>
    </source>
</evidence>
<proteinExistence type="predicted"/>
<dbReference type="RefSeq" id="WP_169225411.1">
    <property type="nucleotide sequence ID" value="NZ_JABBGC010000001.1"/>
</dbReference>
<keyword evidence="2" id="KW-0732">Signal</keyword>
<evidence type="ECO:0000313" key="5">
    <source>
        <dbReference type="Proteomes" id="UP000583266"/>
    </source>
</evidence>
<feature type="signal peptide" evidence="2">
    <location>
        <begin position="1"/>
        <end position="20"/>
    </location>
</feature>
<dbReference type="Pfam" id="PF13884">
    <property type="entry name" value="Peptidase_S74"/>
    <property type="match status" value="1"/>
</dbReference>
<sequence length="581" mass="64859">MKRLLLFCLLSVGSTAALHAQQIYQIRADSVRIYNVCDTAELIIENRTQHTNGFLYNKGNGRTEFRKVRLEKIGDTQIAITGQDTLDLNTLPGIAGVDTIYREGDNIVYRKRGKLTSVYAPVSYFYSIPQDGVYGPDAFSSWKVVGFGAYDSPDMPLTSEQSTGTGPSTRNYYVGHVVLQGAQGYQMAVNWDAEDLGVRGAFIRGKDDNRQIWSPWRELVFKDYVDNNNKYIKNQRSVGQSGGFWVADYGLVGATNGVGSVALFPGLSSEAGYISFYSPAAKRVGYVGGKPDRMYYNAEIGMHNFAQQIECDQIGRFKGWFNTGGGKATEIGVYGDGSYIQGYDRTAQTYIPTYLLGSEIRLGTRSAQEQKLVEFRSNNNYFNYGSWIVDGQVNQWSGLNFSYAPKVPSLLFDNGNHGGFYQQTTQKWILLWNDNTETWTTNGNALWHAGNLNPQVTAVANSAALRDANGNLTATGFFQSSKAALKKDIRPFTENALSLLNKVTIQQFVYKDDKEENVRIGIIADSTDWHFSTKKHDRFDTNSSLAVTMKAVQELSEQNKALQQEVTELKALVKQLLEEKK</sequence>
<keyword evidence="5" id="KW-1185">Reference proteome</keyword>
<feature type="chain" id="PRO_5032922367" evidence="2">
    <location>
        <begin position="21"/>
        <end position="581"/>
    </location>
</feature>
<feature type="domain" description="Peptidase S74" evidence="3">
    <location>
        <begin position="481"/>
        <end position="576"/>
    </location>
</feature>
<dbReference type="InterPro" id="IPR030392">
    <property type="entry name" value="S74_ICA"/>
</dbReference>
<evidence type="ECO:0000259" key="3">
    <source>
        <dbReference type="PROSITE" id="PS51688"/>
    </source>
</evidence>
<gene>
    <name evidence="4" type="ORF">HHL17_14495</name>
</gene>